<name>A0A8J3NCS9_9ACTN</name>
<dbReference type="AlphaFoldDB" id="A0A8J3NCS9"/>
<protein>
    <submittedName>
        <fullName evidence="2">Uncharacterized protein</fullName>
    </submittedName>
</protein>
<evidence type="ECO:0000313" key="3">
    <source>
        <dbReference type="Proteomes" id="UP000612808"/>
    </source>
</evidence>
<reference evidence="2" key="1">
    <citation type="submission" date="2021-01" db="EMBL/GenBank/DDBJ databases">
        <title>Whole genome shotgun sequence of Actinocatenispora rupis NBRC 107355.</title>
        <authorList>
            <person name="Komaki H."/>
            <person name="Tamura T."/>
        </authorList>
    </citation>
    <scope>NUCLEOTIDE SEQUENCE</scope>
    <source>
        <strain evidence="2">NBRC 107355</strain>
    </source>
</reference>
<feature type="compositionally biased region" description="Basic and acidic residues" evidence="1">
    <location>
        <begin position="38"/>
        <end position="47"/>
    </location>
</feature>
<dbReference type="EMBL" id="BOMB01000017">
    <property type="protein sequence ID" value="GID12215.1"/>
    <property type="molecule type" value="Genomic_DNA"/>
</dbReference>
<evidence type="ECO:0000313" key="2">
    <source>
        <dbReference type="EMBL" id="GID12215.1"/>
    </source>
</evidence>
<organism evidence="2 3">
    <name type="scientific">Actinocatenispora rupis</name>
    <dbReference type="NCBI Taxonomy" id="519421"/>
    <lineage>
        <taxon>Bacteria</taxon>
        <taxon>Bacillati</taxon>
        <taxon>Actinomycetota</taxon>
        <taxon>Actinomycetes</taxon>
        <taxon>Micromonosporales</taxon>
        <taxon>Micromonosporaceae</taxon>
        <taxon>Actinocatenispora</taxon>
    </lineage>
</organism>
<gene>
    <name evidence="2" type="ORF">Aru02nite_31040</name>
</gene>
<feature type="compositionally biased region" description="Polar residues" evidence="1">
    <location>
        <begin position="54"/>
        <end position="64"/>
    </location>
</feature>
<dbReference type="Proteomes" id="UP000612808">
    <property type="component" value="Unassembled WGS sequence"/>
</dbReference>
<accession>A0A8J3NCS9</accession>
<feature type="region of interest" description="Disordered" evidence="1">
    <location>
        <begin position="1"/>
        <end position="86"/>
    </location>
</feature>
<evidence type="ECO:0000256" key="1">
    <source>
        <dbReference type="SAM" id="MobiDB-lite"/>
    </source>
</evidence>
<keyword evidence="3" id="KW-1185">Reference proteome</keyword>
<proteinExistence type="predicted"/>
<comment type="caution">
    <text evidence="2">The sequence shown here is derived from an EMBL/GenBank/DDBJ whole genome shotgun (WGS) entry which is preliminary data.</text>
</comment>
<sequence length="86" mass="9221">MVEPPFLSLPLTPPICHDTTAGLRRSHTDTNGGSIVPRRGDSRKTSKIEAPQPGMTSVTESVAVSRNRRGGGQRAHGNVEYGGQKR</sequence>